<evidence type="ECO:0000256" key="11">
    <source>
        <dbReference type="ARBA" id="ARBA00049080"/>
    </source>
</evidence>
<evidence type="ECO:0000256" key="9">
    <source>
        <dbReference type="ARBA" id="ARBA00037922"/>
    </source>
</evidence>
<dbReference type="Gene3D" id="3.30.360.10">
    <property type="entry name" value="Dihydrodipicolinate Reductase, domain 2"/>
    <property type="match status" value="1"/>
</dbReference>
<dbReference type="PIRSF" id="PIRSF000161">
    <property type="entry name" value="DHPR"/>
    <property type="match status" value="1"/>
</dbReference>
<keyword evidence="4 13" id="KW-0521">NADP</keyword>
<keyword evidence="8 13" id="KW-0457">Lysine biosynthesis</keyword>
<sequence>MKVGIIGVSGRMGTLIRDQLANQSGYSLGPGFSKSSSYTLDDVIENNDILVDFSSFEFTERLVDCLFKRPKPIILGTTGYGKTVQSKLKRLSKIVPIYVSSNTSLGAYIQKVLASVLAQVFDDTYDIRIRETHHRKKKDAISGTAMDLAYTIQRAKKEARQEEYSLLGTSENNKTIEVLASRVGNIPGEHEVSFVSDSEQVSICHTVFSREIFAEGVLRILNWFNYVKPGPGYYGPKDVFNIAL</sequence>
<keyword evidence="3 13" id="KW-0028">Amino-acid biosynthesis</keyword>
<feature type="domain" description="Dihydrodipicolinate reductase C-terminal" evidence="15">
    <location>
        <begin position="106"/>
        <end position="239"/>
    </location>
</feature>
<dbReference type="HAMAP" id="MF_00102">
    <property type="entry name" value="DapB"/>
    <property type="match status" value="1"/>
</dbReference>
<feature type="binding site" evidence="13">
    <location>
        <position position="134"/>
    </location>
    <ligand>
        <name>(S)-2,3,4,5-tetrahydrodipicolinate</name>
        <dbReference type="ChEBI" id="CHEBI:16845"/>
    </ligand>
</feature>
<dbReference type="SUPFAM" id="SSF55347">
    <property type="entry name" value="Glyceraldehyde-3-phosphate dehydrogenase-like, C-terminal domain"/>
    <property type="match status" value="1"/>
</dbReference>
<dbReference type="EMBL" id="APJW01000003">
    <property type="protein sequence ID" value="EQM62339.1"/>
    <property type="molecule type" value="Genomic_DNA"/>
</dbReference>
<dbReference type="EC" id="1.17.1.8" evidence="10 13"/>
<evidence type="ECO:0000259" key="14">
    <source>
        <dbReference type="Pfam" id="PF01113"/>
    </source>
</evidence>
<proteinExistence type="inferred from homology"/>
<feature type="active site" description="Proton donor" evidence="13">
    <location>
        <position position="137"/>
    </location>
</feature>
<dbReference type="InterPro" id="IPR022664">
    <property type="entry name" value="DapB_N_CS"/>
</dbReference>
<dbReference type="InterPro" id="IPR000846">
    <property type="entry name" value="DapB_N"/>
</dbReference>
<evidence type="ECO:0000256" key="12">
    <source>
        <dbReference type="ARBA" id="ARBA00049396"/>
    </source>
</evidence>
<evidence type="ECO:0000256" key="4">
    <source>
        <dbReference type="ARBA" id="ARBA00022857"/>
    </source>
</evidence>
<evidence type="ECO:0000313" key="16">
    <source>
        <dbReference type="EMBL" id="EQM62339.1"/>
    </source>
</evidence>
<evidence type="ECO:0000256" key="5">
    <source>
        <dbReference type="ARBA" id="ARBA00022915"/>
    </source>
</evidence>
<dbReference type="Gene3D" id="3.40.50.720">
    <property type="entry name" value="NAD(P)-binding Rossmann-like Domain"/>
    <property type="match status" value="1"/>
</dbReference>
<keyword evidence="5 13" id="KW-0220">Diaminopimelate biosynthesis</keyword>
<comment type="catalytic activity">
    <reaction evidence="12 13">
        <text>(S)-2,3,4,5-tetrahydrodipicolinate + NAD(+) + H2O = (2S,4S)-4-hydroxy-2,3,4,5-tetrahydrodipicolinate + NADH + H(+)</text>
        <dbReference type="Rhea" id="RHEA:35323"/>
        <dbReference type="ChEBI" id="CHEBI:15377"/>
        <dbReference type="ChEBI" id="CHEBI:15378"/>
        <dbReference type="ChEBI" id="CHEBI:16845"/>
        <dbReference type="ChEBI" id="CHEBI:57540"/>
        <dbReference type="ChEBI" id="CHEBI:57945"/>
        <dbReference type="ChEBI" id="CHEBI:67139"/>
        <dbReference type="EC" id="1.17.1.8"/>
    </reaction>
</comment>
<dbReference type="RefSeq" id="WP_020370419.1">
    <property type="nucleotide sequence ID" value="NZ_APJW01000003.1"/>
</dbReference>
<keyword evidence="17" id="KW-1185">Reference proteome</keyword>
<comment type="function">
    <text evidence="13">Catalyzes the conversion of 4-hydroxy-tetrahydrodipicolinate (HTPA) to tetrahydrodipicolinate.</text>
</comment>
<keyword evidence="2 13" id="KW-0963">Cytoplasm</keyword>
<dbReference type="GO" id="GO:0008839">
    <property type="term" value="F:4-hydroxy-tetrahydrodipicolinate reductase"/>
    <property type="evidence" value="ECO:0007669"/>
    <property type="project" value="UniProtKB-EC"/>
</dbReference>
<dbReference type="Pfam" id="PF01113">
    <property type="entry name" value="DapB_N"/>
    <property type="match status" value="1"/>
</dbReference>
<dbReference type="InterPro" id="IPR023940">
    <property type="entry name" value="DHDPR_bac"/>
</dbReference>
<keyword evidence="6 13" id="KW-0560">Oxidoreductase</keyword>
<evidence type="ECO:0000256" key="13">
    <source>
        <dbReference type="HAMAP-Rule" id="MF_00102"/>
    </source>
</evidence>
<accession>A0ABP2XD11</accession>
<comment type="catalytic activity">
    <reaction evidence="11 13">
        <text>(S)-2,3,4,5-tetrahydrodipicolinate + NADP(+) + H2O = (2S,4S)-4-hydroxy-2,3,4,5-tetrahydrodipicolinate + NADPH + H(+)</text>
        <dbReference type="Rhea" id="RHEA:35331"/>
        <dbReference type="ChEBI" id="CHEBI:15377"/>
        <dbReference type="ChEBI" id="CHEBI:15378"/>
        <dbReference type="ChEBI" id="CHEBI:16845"/>
        <dbReference type="ChEBI" id="CHEBI:57783"/>
        <dbReference type="ChEBI" id="CHEBI:58349"/>
        <dbReference type="ChEBI" id="CHEBI:67139"/>
        <dbReference type="EC" id="1.17.1.8"/>
    </reaction>
</comment>
<feature type="binding site" evidence="13">
    <location>
        <begin position="143"/>
        <end position="144"/>
    </location>
    <ligand>
        <name>(S)-2,3,4,5-tetrahydrodipicolinate</name>
        <dbReference type="ChEBI" id="CHEBI:16845"/>
    </ligand>
</feature>
<dbReference type="CDD" id="cd02274">
    <property type="entry name" value="DHDPR_N"/>
    <property type="match status" value="1"/>
</dbReference>
<evidence type="ECO:0000256" key="8">
    <source>
        <dbReference type="ARBA" id="ARBA00023154"/>
    </source>
</evidence>
<evidence type="ECO:0000256" key="1">
    <source>
        <dbReference type="ARBA" id="ARBA00006642"/>
    </source>
</evidence>
<dbReference type="NCBIfam" id="TIGR00036">
    <property type="entry name" value="dapB"/>
    <property type="match status" value="1"/>
</dbReference>
<evidence type="ECO:0000256" key="10">
    <source>
        <dbReference type="ARBA" id="ARBA00038983"/>
    </source>
</evidence>
<comment type="similarity">
    <text evidence="1 13">Belongs to the DapB family.</text>
</comment>
<comment type="caution">
    <text evidence="13">Lacks conserved residue(s) required for the propagation of feature annotation.</text>
</comment>
<dbReference type="PROSITE" id="PS01298">
    <property type="entry name" value="DAPB"/>
    <property type="match status" value="1"/>
</dbReference>
<reference evidence="16 17" key="1">
    <citation type="submission" date="2013-07" db="EMBL/GenBank/DDBJ databases">
        <title>Isolation of a new Chlamydia species from the feral Sacred Ibis (Threskiornis aethiopicus): Chlamydia ibidis.</title>
        <authorList>
            <person name="Vorimore F."/>
            <person name="Hsia R.-C."/>
            <person name="Huot-Creasy H."/>
            <person name="Bastian S."/>
            <person name="Deruyter L."/>
            <person name="Passet A."/>
            <person name="Sachse K."/>
            <person name="Bavoil P."/>
            <person name="Myers G."/>
            <person name="Laroucau K."/>
        </authorList>
    </citation>
    <scope>NUCLEOTIDE SEQUENCE [LARGE SCALE GENOMIC DNA]</scope>
    <source>
        <strain evidence="16 17">10-1398/6</strain>
    </source>
</reference>
<keyword evidence="7 13" id="KW-0520">NAD</keyword>
<dbReference type="Pfam" id="PF05173">
    <property type="entry name" value="DapB_C"/>
    <property type="match status" value="1"/>
</dbReference>
<organism evidence="16 17">
    <name type="scientific">Chlamydia ibidis 10-1398/6</name>
    <dbReference type="NCBI Taxonomy" id="1046581"/>
    <lineage>
        <taxon>Bacteria</taxon>
        <taxon>Pseudomonadati</taxon>
        <taxon>Chlamydiota</taxon>
        <taxon>Chlamydiia</taxon>
        <taxon>Chlamydiales</taxon>
        <taxon>Chlamydiaceae</taxon>
        <taxon>Chlamydia/Chlamydophila group</taxon>
        <taxon>Chlamydia</taxon>
    </lineage>
</organism>
<gene>
    <name evidence="13 16" type="primary">dapB</name>
    <name evidence="16" type="ORF">H359_0802</name>
</gene>
<comment type="pathway">
    <text evidence="9 13">Amino-acid biosynthesis; L-lysine biosynthesis via DAP pathway; (S)-tetrahydrodipicolinate from L-aspartate: step 4/4.</text>
</comment>
<dbReference type="Proteomes" id="UP000016064">
    <property type="component" value="Unassembled WGS sequence"/>
</dbReference>
<dbReference type="PANTHER" id="PTHR20836">
    <property type="entry name" value="DIHYDRODIPICOLINATE REDUCTASE"/>
    <property type="match status" value="1"/>
</dbReference>
<feature type="domain" description="Dihydrodipicolinate reductase N-terminal" evidence="14">
    <location>
        <begin position="1"/>
        <end position="102"/>
    </location>
</feature>
<evidence type="ECO:0000256" key="7">
    <source>
        <dbReference type="ARBA" id="ARBA00023027"/>
    </source>
</evidence>
<protein>
    <recommendedName>
        <fullName evidence="10 13">4-hydroxy-tetrahydrodipicolinate reductase</fullName>
        <shortName evidence="13">HTPA reductase</shortName>
        <ecNumber evidence="10 13">1.17.1.8</ecNumber>
    </recommendedName>
</protein>
<comment type="caution">
    <text evidence="13">Was originally thought to be a dihydrodipicolinate reductase (DHDPR), catalyzing the conversion of dihydrodipicolinate to tetrahydrodipicolinate. However, it was shown in E.coli that the substrate of the enzymatic reaction is not dihydrodipicolinate (DHDP) but in fact (2S,4S)-4-hydroxy-2,3,4,5-tetrahydrodipicolinic acid (HTPA), the product released by the DapA-catalyzed reaction.</text>
</comment>
<dbReference type="SUPFAM" id="SSF51735">
    <property type="entry name" value="NAD(P)-binding Rossmann-fold domains"/>
    <property type="match status" value="1"/>
</dbReference>
<feature type="binding site" evidence="13">
    <location>
        <begin position="100"/>
        <end position="103"/>
    </location>
    <ligand>
        <name>NAD(+)</name>
        <dbReference type="ChEBI" id="CHEBI:57540"/>
    </ligand>
</feature>
<comment type="caution">
    <text evidence="16">The sequence shown here is derived from an EMBL/GenBank/DDBJ whole genome shotgun (WGS) entry which is preliminary data.</text>
</comment>
<dbReference type="InterPro" id="IPR022663">
    <property type="entry name" value="DapB_C"/>
</dbReference>
<evidence type="ECO:0000259" key="15">
    <source>
        <dbReference type="Pfam" id="PF05173"/>
    </source>
</evidence>
<feature type="binding site" evidence="13">
    <location>
        <begin position="76"/>
        <end position="78"/>
    </location>
    <ligand>
        <name>NAD(+)</name>
        <dbReference type="ChEBI" id="CHEBI:57540"/>
    </ligand>
</feature>
<feature type="active site" description="Proton donor/acceptor" evidence="13">
    <location>
        <position position="133"/>
    </location>
</feature>
<feature type="binding site" evidence="13">
    <location>
        <begin position="7"/>
        <end position="12"/>
    </location>
    <ligand>
        <name>NAD(+)</name>
        <dbReference type="ChEBI" id="CHEBI:57540"/>
    </ligand>
</feature>
<evidence type="ECO:0000313" key="17">
    <source>
        <dbReference type="Proteomes" id="UP000016064"/>
    </source>
</evidence>
<feature type="binding site" evidence="13">
    <location>
        <position position="34"/>
    </location>
    <ligand>
        <name>NADP(+)</name>
        <dbReference type="ChEBI" id="CHEBI:58349"/>
    </ligand>
</feature>
<name>A0ABP2XD11_9CHLA</name>
<evidence type="ECO:0000256" key="6">
    <source>
        <dbReference type="ARBA" id="ARBA00023002"/>
    </source>
</evidence>
<comment type="subcellular location">
    <subcellularLocation>
        <location evidence="13">Cytoplasm</location>
    </subcellularLocation>
</comment>
<dbReference type="InterPro" id="IPR036291">
    <property type="entry name" value="NAD(P)-bd_dom_sf"/>
</dbReference>
<comment type="subunit">
    <text evidence="13">Homotetramer.</text>
</comment>
<dbReference type="PANTHER" id="PTHR20836:SF0">
    <property type="entry name" value="4-HYDROXY-TETRAHYDRODIPICOLINATE REDUCTASE 1, CHLOROPLASTIC-RELATED"/>
    <property type="match status" value="1"/>
</dbReference>
<evidence type="ECO:0000256" key="2">
    <source>
        <dbReference type="ARBA" id="ARBA00022490"/>
    </source>
</evidence>
<evidence type="ECO:0000256" key="3">
    <source>
        <dbReference type="ARBA" id="ARBA00022605"/>
    </source>
</evidence>